<keyword evidence="1" id="KW-0812">Transmembrane</keyword>
<dbReference type="EMBL" id="CP157743">
    <property type="protein sequence ID" value="XBS21522.1"/>
    <property type="molecule type" value="Genomic_DNA"/>
</dbReference>
<evidence type="ECO:0000256" key="1">
    <source>
        <dbReference type="SAM" id="Phobius"/>
    </source>
</evidence>
<dbReference type="AlphaFoldDB" id="A0AAU7NX04"/>
<keyword evidence="3" id="KW-1185">Reference proteome</keyword>
<dbReference type="Pfam" id="PF12966">
    <property type="entry name" value="AtpR"/>
    <property type="match status" value="1"/>
</dbReference>
<gene>
    <name evidence="2" type="ORF">Q9L42_005190</name>
</gene>
<dbReference type="RefSeq" id="WP_305909489.1">
    <property type="nucleotide sequence ID" value="NZ_CP157743.1"/>
</dbReference>
<reference evidence="2 3" key="1">
    <citation type="journal article" date="2024" name="Microbiology">
        <title>Methylomarinum rosea sp. nov., a novel halophilic methanotrophic bacterium from the hypersaline Lake Elton.</title>
        <authorList>
            <person name="Suleimanov R.Z."/>
            <person name="Oshkin I.Y."/>
            <person name="Danilova O.V."/>
            <person name="Suzina N.E."/>
            <person name="Dedysh S.N."/>
        </authorList>
    </citation>
    <scope>NUCLEOTIDE SEQUENCE [LARGE SCALE GENOMIC DNA]</scope>
    <source>
        <strain evidence="2 3">Ch1-1</strain>
    </source>
</reference>
<protein>
    <submittedName>
        <fullName evidence="2">ATP synthase subunit I</fullName>
    </submittedName>
</protein>
<organism evidence="2 3">
    <name type="scientific">Methylomarinum roseum</name>
    <dbReference type="NCBI Taxonomy" id="3067653"/>
    <lineage>
        <taxon>Bacteria</taxon>
        <taxon>Pseudomonadati</taxon>
        <taxon>Pseudomonadota</taxon>
        <taxon>Gammaproteobacteria</taxon>
        <taxon>Methylococcales</taxon>
        <taxon>Methylococcaceae</taxon>
        <taxon>Methylomarinum</taxon>
    </lineage>
</organism>
<accession>A0AAU7NX04</accession>
<keyword evidence="1" id="KW-0472">Membrane</keyword>
<evidence type="ECO:0000313" key="2">
    <source>
        <dbReference type="EMBL" id="XBS21522.1"/>
    </source>
</evidence>
<dbReference type="InterPro" id="IPR017581">
    <property type="entry name" value="AtpR-like"/>
</dbReference>
<proteinExistence type="predicted"/>
<dbReference type="Proteomes" id="UP001225378">
    <property type="component" value="Chromosome"/>
</dbReference>
<feature type="transmembrane region" description="Helical" evidence="1">
    <location>
        <begin position="65"/>
        <end position="83"/>
    </location>
</feature>
<sequence length="93" mass="10641">MTESFYLYGAALLWGLLLGVFYFGGLWLTVRRLVEVKHQALWMLGSFLSRNLLAAAAFYPVALQGWQAMLFCLAGFIVVRMLLSRRIRVQDSH</sequence>
<evidence type="ECO:0000313" key="3">
    <source>
        <dbReference type="Proteomes" id="UP001225378"/>
    </source>
</evidence>
<dbReference type="NCBIfam" id="TIGR03165">
    <property type="entry name" value="F1F0_chp_2"/>
    <property type="match status" value="1"/>
</dbReference>
<keyword evidence="1" id="KW-1133">Transmembrane helix</keyword>
<feature type="transmembrane region" description="Helical" evidence="1">
    <location>
        <begin position="6"/>
        <end position="28"/>
    </location>
</feature>
<name>A0AAU7NX04_9GAMM</name>
<feature type="transmembrane region" description="Helical" evidence="1">
    <location>
        <begin position="40"/>
        <end position="59"/>
    </location>
</feature>
<dbReference type="KEGG" id="mech:Q9L42_005190"/>